<dbReference type="Pfam" id="PF02518">
    <property type="entry name" value="HATPase_c"/>
    <property type="match status" value="1"/>
</dbReference>
<feature type="domain" description="Histidine kinase" evidence="15">
    <location>
        <begin position="149"/>
        <end position="367"/>
    </location>
</feature>
<feature type="domain" description="PAS" evidence="16">
    <location>
        <begin position="15"/>
        <end position="52"/>
    </location>
</feature>
<dbReference type="Proteomes" id="UP001297600">
    <property type="component" value="Unassembled WGS sequence"/>
</dbReference>
<dbReference type="NCBIfam" id="NF008293">
    <property type="entry name" value="PRK11073.1"/>
    <property type="match status" value="1"/>
</dbReference>
<evidence type="ECO:0000256" key="9">
    <source>
        <dbReference type="ARBA" id="ARBA00023012"/>
    </source>
</evidence>
<keyword evidence="6" id="KW-0418">Kinase</keyword>
<dbReference type="PRINTS" id="PR00344">
    <property type="entry name" value="BCTRLSENSOR"/>
</dbReference>
<dbReference type="InterPro" id="IPR003661">
    <property type="entry name" value="HisK_dim/P_dom"/>
</dbReference>
<evidence type="ECO:0000256" key="4">
    <source>
        <dbReference type="ARBA" id="ARBA00022679"/>
    </source>
</evidence>
<keyword evidence="10" id="KW-0535">Nitrogen fixation</keyword>
<reference evidence="17 18" key="1">
    <citation type="submission" date="2022-02" db="EMBL/GenBank/DDBJ databases">
        <title>Mesosutterella porci, a novel member of the family Sutterellaceae from pig feces.</title>
        <authorList>
            <person name="Wylensek D."/>
            <person name="Clavel T."/>
        </authorList>
    </citation>
    <scope>NUCLEOTIDE SEQUENCE [LARGE SCALE GENOMIC DNA]</scope>
    <source>
        <strain evidence="18">oilRF-744-wt-GAM-9</strain>
    </source>
</reference>
<dbReference type="EC" id="2.7.13.3" evidence="2"/>
<sequence length="370" mass="40716">MDSRHSSAAKGILDLDLITTAVFLTDSRGAVLYANASAEILTGLSKNTICGQDASLFFRALPQWLKRFSPGGAEPERQSQDSISEIVNLYVPQYSEAGHPVRAAVSAGPLIRGQPTLLIEFTDYEMTLLAARQEHQFGFSEANRQVLRNLAHEIKNPLGGIRGAAQLLDSELTNPELREYTSVIIGEADRLQGLVDKLLEPYRAKRQVTSVNIHEVLERVRQLLLAEFPQGLTFERDYDVSVPDVSADREQLIQVFLNLARNAAEALEKKIKDGTARIRLTTRVVQQAVIGMRRYRLALSVHVIDNGPGVPPDIKDRIFFPLVTGKPQGSGLGLSLAQNFIQQQGGTIDVDSVPGRTDFSVLIPISEPSK</sequence>
<dbReference type="EMBL" id="JAKNCT010000011">
    <property type="protein sequence ID" value="MCG5031583.1"/>
    <property type="molecule type" value="Genomic_DNA"/>
</dbReference>
<dbReference type="Pfam" id="PF00512">
    <property type="entry name" value="HisKA"/>
    <property type="match status" value="1"/>
</dbReference>
<dbReference type="SMART" id="SM00388">
    <property type="entry name" value="HisKA"/>
    <property type="match status" value="1"/>
</dbReference>
<evidence type="ECO:0000256" key="10">
    <source>
        <dbReference type="ARBA" id="ARBA00023231"/>
    </source>
</evidence>
<dbReference type="Gene3D" id="3.30.450.20">
    <property type="entry name" value="PAS domain"/>
    <property type="match status" value="1"/>
</dbReference>
<keyword evidence="5" id="KW-0547">Nucleotide-binding</keyword>
<dbReference type="SMART" id="SM00387">
    <property type="entry name" value="HATPase_c"/>
    <property type="match status" value="1"/>
</dbReference>
<evidence type="ECO:0000259" key="16">
    <source>
        <dbReference type="PROSITE" id="PS50112"/>
    </source>
</evidence>
<dbReference type="PROSITE" id="PS50112">
    <property type="entry name" value="PAS"/>
    <property type="match status" value="1"/>
</dbReference>
<dbReference type="CDD" id="cd00082">
    <property type="entry name" value="HisKA"/>
    <property type="match status" value="1"/>
</dbReference>
<dbReference type="PROSITE" id="PS50109">
    <property type="entry name" value="HIS_KIN"/>
    <property type="match status" value="1"/>
</dbReference>
<dbReference type="InterPro" id="IPR000014">
    <property type="entry name" value="PAS"/>
</dbReference>
<evidence type="ECO:0000256" key="7">
    <source>
        <dbReference type="ARBA" id="ARBA00022801"/>
    </source>
</evidence>
<evidence type="ECO:0000256" key="3">
    <source>
        <dbReference type="ARBA" id="ARBA00022553"/>
    </source>
</evidence>
<keyword evidence="8 17" id="KW-0067">ATP-binding</keyword>
<keyword evidence="4" id="KW-0808">Transferase</keyword>
<keyword evidence="3" id="KW-0597">Phosphoprotein</keyword>
<accession>A0ABS9MU84</accession>
<dbReference type="InterPro" id="IPR013767">
    <property type="entry name" value="PAS_fold"/>
</dbReference>
<organism evidence="17 18">
    <name type="scientific">Mesosutterella porci</name>
    <dbReference type="NCBI Taxonomy" id="2915351"/>
    <lineage>
        <taxon>Bacteria</taxon>
        <taxon>Pseudomonadati</taxon>
        <taxon>Pseudomonadota</taxon>
        <taxon>Betaproteobacteria</taxon>
        <taxon>Burkholderiales</taxon>
        <taxon>Sutterellaceae</taxon>
        <taxon>Mesosutterella</taxon>
    </lineage>
</organism>
<dbReference type="Pfam" id="PF00989">
    <property type="entry name" value="PAS"/>
    <property type="match status" value="1"/>
</dbReference>
<dbReference type="InterPro" id="IPR036097">
    <property type="entry name" value="HisK_dim/P_sf"/>
</dbReference>
<gene>
    <name evidence="17" type="ORF">MAF45_09030</name>
</gene>
<keyword evidence="9" id="KW-0902">Two-component regulatory system</keyword>
<evidence type="ECO:0000313" key="17">
    <source>
        <dbReference type="EMBL" id="MCG5031583.1"/>
    </source>
</evidence>
<comment type="function">
    <text evidence="11">Member of the two-component regulatory system NtrB/NtrC, which controls expression of the nitrogen-regulated (ntr) genes in response to nitrogen limitation. Under conditions of nitrogen limitation, NtrB autophosphorylates and transfers the phosphoryl group to NtrC. In the presence of nitrogen, acts as a phosphatase that dephosphorylates and inactivates NtrC.</text>
</comment>
<evidence type="ECO:0000256" key="11">
    <source>
        <dbReference type="ARBA" id="ARBA00037696"/>
    </source>
</evidence>
<evidence type="ECO:0000256" key="13">
    <source>
        <dbReference type="ARBA" id="ARBA00042313"/>
    </source>
</evidence>
<evidence type="ECO:0000313" key="18">
    <source>
        <dbReference type="Proteomes" id="UP001297600"/>
    </source>
</evidence>
<dbReference type="CDD" id="cd00130">
    <property type="entry name" value="PAS"/>
    <property type="match status" value="1"/>
</dbReference>
<comment type="catalytic activity">
    <reaction evidence="1">
        <text>ATP + protein L-histidine = ADP + protein N-phospho-L-histidine.</text>
        <dbReference type="EC" id="2.7.13.3"/>
    </reaction>
</comment>
<evidence type="ECO:0000256" key="6">
    <source>
        <dbReference type="ARBA" id="ARBA00022777"/>
    </source>
</evidence>
<evidence type="ECO:0000256" key="12">
    <source>
        <dbReference type="ARBA" id="ARBA00039567"/>
    </source>
</evidence>
<dbReference type="PANTHER" id="PTHR43065">
    <property type="entry name" value="SENSOR HISTIDINE KINASE"/>
    <property type="match status" value="1"/>
</dbReference>
<dbReference type="InterPro" id="IPR004358">
    <property type="entry name" value="Sig_transdc_His_kin-like_C"/>
</dbReference>
<dbReference type="SUPFAM" id="SSF55874">
    <property type="entry name" value="ATPase domain of HSP90 chaperone/DNA topoisomerase II/histidine kinase"/>
    <property type="match status" value="1"/>
</dbReference>
<evidence type="ECO:0000256" key="5">
    <source>
        <dbReference type="ARBA" id="ARBA00022741"/>
    </source>
</evidence>
<name>A0ABS9MU84_9BURK</name>
<dbReference type="SUPFAM" id="SSF47384">
    <property type="entry name" value="Homodimeric domain of signal transducing histidine kinase"/>
    <property type="match status" value="1"/>
</dbReference>
<evidence type="ECO:0000256" key="14">
    <source>
        <dbReference type="ARBA" id="ARBA00043094"/>
    </source>
</evidence>
<dbReference type="Gene3D" id="1.10.287.130">
    <property type="match status" value="1"/>
</dbReference>
<dbReference type="Gene3D" id="3.30.565.10">
    <property type="entry name" value="Histidine kinase-like ATPase, C-terminal domain"/>
    <property type="match status" value="1"/>
</dbReference>
<proteinExistence type="predicted"/>
<dbReference type="RefSeq" id="WP_237979577.1">
    <property type="nucleotide sequence ID" value="NZ_JAKNCT010000011.1"/>
</dbReference>
<keyword evidence="18" id="KW-1185">Reference proteome</keyword>
<dbReference type="InterPro" id="IPR035965">
    <property type="entry name" value="PAS-like_dom_sf"/>
</dbReference>
<keyword evidence="7" id="KW-0378">Hydrolase</keyword>
<dbReference type="InterPro" id="IPR005467">
    <property type="entry name" value="His_kinase_dom"/>
</dbReference>
<evidence type="ECO:0000256" key="2">
    <source>
        <dbReference type="ARBA" id="ARBA00012438"/>
    </source>
</evidence>
<evidence type="ECO:0000256" key="8">
    <source>
        <dbReference type="ARBA" id="ARBA00022840"/>
    </source>
</evidence>
<dbReference type="PANTHER" id="PTHR43065:SF16">
    <property type="entry name" value="SENSORY HISTIDINE KINASE_PHOSPHATASE NTRB"/>
    <property type="match status" value="1"/>
</dbReference>
<dbReference type="InterPro" id="IPR003594">
    <property type="entry name" value="HATPase_dom"/>
</dbReference>
<dbReference type="InterPro" id="IPR036890">
    <property type="entry name" value="HATPase_C_sf"/>
</dbReference>
<evidence type="ECO:0000256" key="1">
    <source>
        <dbReference type="ARBA" id="ARBA00000085"/>
    </source>
</evidence>
<evidence type="ECO:0000259" key="15">
    <source>
        <dbReference type="PROSITE" id="PS50109"/>
    </source>
</evidence>
<protein>
    <recommendedName>
        <fullName evidence="12">Sensory histidine kinase/phosphatase NtrB</fullName>
        <ecNumber evidence="2">2.7.13.3</ecNumber>
    </recommendedName>
    <alternativeName>
        <fullName evidence="13">Nitrogen regulation protein NR(II)</fullName>
    </alternativeName>
    <alternativeName>
        <fullName evidence="14">Nitrogen regulator II</fullName>
    </alternativeName>
</protein>
<comment type="caution">
    <text evidence="17">The sequence shown here is derived from an EMBL/GenBank/DDBJ whole genome shotgun (WGS) entry which is preliminary data.</text>
</comment>
<dbReference type="SUPFAM" id="SSF55785">
    <property type="entry name" value="PYP-like sensor domain (PAS domain)"/>
    <property type="match status" value="1"/>
</dbReference>
<dbReference type="GO" id="GO:0005524">
    <property type="term" value="F:ATP binding"/>
    <property type="evidence" value="ECO:0007669"/>
    <property type="project" value="UniProtKB-KW"/>
</dbReference>